<dbReference type="GO" id="GO:0071555">
    <property type="term" value="P:cell wall organization"/>
    <property type="evidence" value="ECO:0007669"/>
    <property type="project" value="UniProtKB-UniRule"/>
</dbReference>
<dbReference type="AlphaFoldDB" id="A0A245ZFW5"/>
<evidence type="ECO:0000256" key="6">
    <source>
        <dbReference type="ARBA" id="ARBA00023316"/>
    </source>
</evidence>
<feature type="active site" description="Proton donor/acceptor" evidence="7">
    <location>
        <position position="138"/>
    </location>
</feature>
<organism evidence="11 12">
    <name type="scientific">Sphingomonas mucosissima</name>
    <dbReference type="NCBI Taxonomy" id="370959"/>
    <lineage>
        <taxon>Bacteria</taxon>
        <taxon>Pseudomonadati</taxon>
        <taxon>Pseudomonadota</taxon>
        <taxon>Alphaproteobacteria</taxon>
        <taxon>Sphingomonadales</taxon>
        <taxon>Sphingomonadaceae</taxon>
        <taxon>Sphingomonas</taxon>
    </lineage>
</organism>
<evidence type="ECO:0000256" key="5">
    <source>
        <dbReference type="ARBA" id="ARBA00022984"/>
    </source>
</evidence>
<dbReference type="GO" id="GO:0018104">
    <property type="term" value="P:peptidoglycan-protein cross-linking"/>
    <property type="evidence" value="ECO:0007669"/>
    <property type="project" value="TreeGrafter"/>
</dbReference>
<feature type="region of interest" description="Disordered" evidence="8">
    <location>
        <begin position="187"/>
        <end position="208"/>
    </location>
</feature>
<feature type="domain" description="L,D-TPase catalytic" evidence="10">
    <location>
        <begin position="66"/>
        <end position="175"/>
    </location>
</feature>
<evidence type="ECO:0000256" key="8">
    <source>
        <dbReference type="SAM" id="MobiDB-lite"/>
    </source>
</evidence>
<sequence>MRAPAGLYVSAMLMRSLVPLFASAALALAAAAPAQVSAPIMEPGAIERMKPGEFFWAPQIAPNGPVTMIVSLKTQRAYVYRNGVPVGVTTISSGKPGHTTPTGVFTILQKRVDHKSNLYNNAPMPYMQRLTWDGIALHAGALPGYPASHGCVRLPLAFAKLLYGVTQLGLTVVITNETLVPEVSPAANPMKAPDEDAHANPTRFSWNPERAPTGPVSIIVSGRDRRVVVLRNGKQIGSATVALDEPITATQAFTLRAIDAEGPHWLRLPLPGGGENMSGELTAQELTKGHVPDEFRTRLEAVLTPGTTMLVTRETLATSGTGSKIAVLVTDPN</sequence>
<dbReference type="GO" id="GO:0005576">
    <property type="term" value="C:extracellular region"/>
    <property type="evidence" value="ECO:0007669"/>
    <property type="project" value="TreeGrafter"/>
</dbReference>
<feature type="chain" id="PRO_5012105573" description="L,D-TPase catalytic domain-containing protein" evidence="9">
    <location>
        <begin position="25"/>
        <end position="333"/>
    </location>
</feature>
<reference evidence="11 12" key="1">
    <citation type="submission" date="2017-03" db="EMBL/GenBank/DDBJ databases">
        <title>Genome sequence of Sphingomonas mucosissima DSM 17494.</title>
        <authorList>
            <person name="Poehlein A."/>
            <person name="Wuebbeler J.H."/>
            <person name="Steinbuechel A."/>
            <person name="Daniel R."/>
        </authorList>
    </citation>
    <scope>NUCLEOTIDE SEQUENCE [LARGE SCALE GENOMIC DNA]</scope>
    <source>
        <strain evidence="11 12">DSM 17494</strain>
    </source>
</reference>
<keyword evidence="4 7" id="KW-0133">Cell shape</keyword>
<evidence type="ECO:0000256" key="3">
    <source>
        <dbReference type="ARBA" id="ARBA00022679"/>
    </source>
</evidence>
<accession>A0A245ZFW5</accession>
<name>A0A245ZFW5_9SPHN</name>
<keyword evidence="12" id="KW-1185">Reference proteome</keyword>
<evidence type="ECO:0000256" key="2">
    <source>
        <dbReference type="ARBA" id="ARBA00005992"/>
    </source>
</evidence>
<dbReference type="Gene3D" id="2.40.440.10">
    <property type="entry name" value="L,D-transpeptidase catalytic domain-like"/>
    <property type="match status" value="1"/>
</dbReference>
<dbReference type="InterPro" id="IPR038063">
    <property type="entry name" value="Transpep_catalytic_dom"/>
</dbReference>
<keyword evidence="6 7" id="KW-0961">Cell wall biogenesis/degradation</keyword>
<keyword evidence="9" id="KW-0732">Signal</keyword>
<evidence type="ECO:0000256" key="7">
    <source>
        <dbReference type="PROSITE-ProRule" id="PRU01373"/>
    </source>
</evidence>
<gene>
    <name evidence="11" type="ORF">SPMU_28860</name>
</gene>
<evidence type="ECO:0000313" key="12">
    <source>
        <dbReference type="Proteomes" id="UP000197783"/>
    </source>
</evidence>
<dbReference type="InterPro" id="IPR016915">
    <property type="entry name" value="UCP029342"/>
</dbReference>
<dbReference type="PANTHER" id="PTHR30582:SF2">
    <property type="entry name" value="L,D-TRANSPEPTIDASE YCIB-RELATED"/>
    <property type="match status" value="1"/>
</dbReference>
<dbReference type="PIRSF" id="PIRSF029342">
    <property type="entry name" value="UCP029342_ErfK/YbiS/YcfS/YnhG"/>
    <property type="match status" value="1"/>
</dbReference>
<feature type="active site" description="Nucleophile" evidence="7">
    <location>
        <position position="151"/>
    </location>
</feature>
<evidence type="ECO:0000256" key="1">
    <source>
        <dbReference type="ARBA" id="ARBA00004752"/>
    </source>
</evidence>
<keyword evidence="3" id="KW-0808">Transferase</keyword>
<dbReference type="PROSITE" id="PS52029">
    <property type="entry name" value="LD_TPASE"/>
    <property type="match status" value="1"/>
</dbReference>
<dbReference type="UniPathway" id="UPA00219"/>
<dbReference type="Pfam" id="PF03734">
    <property type="entry name" value="YkuD"/>
    <property type="match status" value="1"/>
</dbReference>
<comment type="caution">
    <text evidence="11">The sequence shown here is derived from an EMBL/GenBank/DDBJ whole genome shotgun (WGS) entry which is preliminary data.</text>
</comment>
<dbReference type="InterPro" id="IPR050979">
    <property type="entry name" value="LD-transpeptidase"/>
</dbReference>
<dbReference type="SUPFAM" id="SSF141523">
    <property type="entry name" value="L,D-transpeptidase catalytic domain-like"/>
    <property type="match status" value="1"/>
</dbReference>
<feature type="signal peptide" evidence="9">
    <location>
        <begin position="1"/>
        <end position="24"/>
    </location>
</feature>
<proteinExistence type="inferred from homology"/>
<protein>
    <recommendedName>
        <fullName evidence="10">L,D-TPase catalytic domain-containing protein</fullName>
    </recommendedName>
</protein>
<dbReference type="GO" id="GO:0008360">
    <property type="term" value="P:regulation of cell shape"/>
    <property type="evidence" value="ECO:0007669"/>
    <property type="project" value="UniProtKB-UniRule"/>
</dbReference>
<dbReference type="GO" id="GO:0016740">
    <property type="term" value="F:transferase activity"/>
    <property type="evidence" value="ECO:0007669"/>
    <property type="project" value="UniProtKB-KW"/>
</dbReference>
<comment type="pathway">
    <text evidence="1 7">Cell wall biogenesis; peptidoglycan biosynthesis.</text>
</comment>
<dbReference type="Proteomes" id="UP000197783">
    <property type="component" value="Unassembled WGS sequence"/>
</dbReference>
<dbReference type="CDD" id="cd16913">
    <property type="entry name" value="YkuD_like"/>
    <property type="match status" value="1"/>
</dbReference>
<evidence type="ECO:0000256" key="9">
    <source>
        <dbReference type="SAM" id="SignalP"/>
    </source>
</evidence>
<dbReference type="PANTHER" id="PTHR30582">
    <property type="entry name" value="L,D-TRANSPEPTIDASE"/>
    <property type="match status" value="1"/>
</dbReference>
<evidence type="ECO:0000259" key="10">
    <source>
        <dbReference type="PROSITE" id="PS52029"/>
    </source>
</evidence>
<evidence type="ECO:0000313" key="11">
    <source>
        <dbReference type="EMBL" id="OWK28623.1"/>
    </source>
</evidence>
<dbReference type="NCBIfam" id="NF004785">
    <property type="entry name" value="PRK06132.1-2"/>
    <property type="match status" value="1"/>
</dbReference>
<dbReference type="EMBL" id="NBBJ01000005">
    <property type="protein sequence ID" value="OWK28623.1"/>
    <property type="molecule type" value="Genomic_DNA"/>
</dbReference>
<comment type="similarity">
    <text evidence="2">Belongs to the YkuD family.</text>
</comment>
<keyword evidence="5 7" id="KW-0573">Peptidoglycan synthesis</keyword>
<dbReference type="InterPro" id="IPR005490">
    <property type="entry name" value="LD_TPept_cat_dom"/>
</dbReference>
<dbReference type="GO" id="GO:0071972">
    <property type="term" value="F:peptidoglycan L,D-transpeptidase activity"/>
    <property type="evidence" value="ECO:0007669"/>
    <property type="project" value="TreeGrafter"/>
</dbReference>
<evidence type="ECO:0000256" key="4">
    <source>
        <dbReference type="ARBA" id="ARBA00022960"/>
    </source>
</evidence>